<reference evidence="5 6" key="1">
    <citation type="submission" date="2024-12" db="EMBL/GenBank/DDBJ databases">
        <authorList>
            <person name="Li X."/>
            <person name="Zhang D."/>
        </authorList>
    </citation>
    <scope>NUCLEOTIDE SEQUENCE [LARGE SCALE GENOMIC DNA]</scope>
    <source>
        <strain evidence="5 6">JCM19602</strain>
    </source>
</reference>
<dbReference type="PROSITE" id="PS50043">
    <property type="entry name" value="HTH_LUXR_2"/>
    <property type="match status" value="1"/>
</dbReference>
<evidence type="ECO:0000256" key="1">
    <source>
        <dbReference type="ARBA" id="ARBA00023015"/>
    </source>
</evidence>
<dbReference type="SUPFAM" id="SSF46894">
    <property type="entry name" value="C-terminal effector domain of the bipartite response regulators"/>
    <property type="match status" value="1"/>
</dbReference>
<dbReference type="SUPFAM" id="SSF55781">
    <property type="entry name" value="GAF domain-like"/>
    <property type="match status" value="1"/>
</dbReference>
<dbReference type="PANTHER" id="PTHR44688">
    <property type="entry name" value="DNA-BINDING TRANSCRIPTIONAL ACTIVATOR DEVR_DOSR"/>
    <property type="match status" value="1"/>
</dbReference>
<dbReference type="InterPro" id="IPR000792">
    <property type="entry name" value="Tscrpt_reg_LuxR_C"/>
</dbReference>
<dbReference type="PANTHER" id="PTHR44688:SF16">
    <property type="entry name" value="DNA-BINDING TRANSCRIPTIONAL ACTIVATOR DEVR_DOSR"/>
    <property type="match status" value="1"/>
</dbReference>
<dbReference type="Gene3D" id="3.30.450.40">
    <property type="match status" value="1"/>
</dbReference>
<dbReference type="RefSeq" id="WP_411159204.1">
    <property type="nucleotide sequence ID" value="NZ_JBJOSA010000003.1"/>
</dbReference>
<dbReference type="InterPro" id="IPR029016">
    <property type="entry name" value="GAF-like_dom_sf"/>
</dbReference>
<proteinExistence type="predicted"/>
<evidence type="ECO:0000256" key="3">
    <source>
        <dbReference type="ARBA" id="ARBA00023163"/>
    </source>
</evidence>
<evidence type="ECO:0000313" key="6">
    <source>
        <dbReference type="Proteomes" id="UP001628668"/>
    </source>
</evidence>
<evidence type="ECO:0000313" key="5">
    <source>
        <dbReference type="EMBL" id="MFL8936274.1"/>
    </source>
</evidence>
<protein>
    <submittedName>
        <fullName evidence="5">LuxR C-terminal-related transcriptional regulator</fullName>
    </submittedName>
</protein>
<evidence type="ECO:0000259" key="4">
    <source>
        <dbReference type="PROSITE" id="PS50043"/>
    </source>
</evidence>
<keyword evidence="1" id="KW-0805">Transcription regulation</keyword>
<dbReference type="Gene3D" id="1.10.10.10">
    <property type="entry name" value="Winged helix-like DNA-binding domain superfamily/Winged helix DNA-binding domain"/>
    <property type="match status" value="1"/>
</dbReference>
<dbReference type="Pfam" id="PF10114">
    <property type="entry name" value="PocR"/>
    <property type="match status" value="1"/>
</dbReference>
<dbReference type="EMBL" id="JBJOSA010000003">
    <property type="protein sequence ID" value="MFL8936274.1"/>
    <property type="molecule type" value="Genomic_DNA"/>
</dbReference>
<accession>A0ABW8VLK8</accession>
<dbReference type="SMART" id="SM00421">
    <property type="entry name" value="HTH_LUXR"/>
    <property type="match status" value="1"/>
</dbReference>
<sequence>MEWNVAFLQEIQEAYASLADLTMVLVDEEGKRITDVSFKDDFSRLIFKRHRAREKLVHVIEQLGTLTNAVLMDSVSGAKFILSPIRVSDKLTYFLFAGYIFDESSRSFVQKYMETIEEKTSNVACTLATVSESSEDEKRNKVDLVRKASDIMSDYLTMAEQKSQNKKKFRVIQQSLEKAREDGGIADTIMKDILSTNDQFDFIGLALEMKEGKGHYCVKFIEGEHADWMKDHSFVLGEGFLGHTIAIEQFQFWKNASLDPRHHLYTLKGMNIKNLFCIPVYGDHQIKGVYFGGSYETDLTEKEVREHAHLKASVLSIVMTAKSLRSDLQNHLMELSTFNEIFKVITSVEDIKRILYILVDISINVIRGPFSCIISKPADDQSKVEIVSRGLTAEEINDYGADAARRVSNRNVHDLDISHPEVHQTSWGEKVLEFPLVFNDHFYGLLCVGCHMKNDPENYESFLSSLAVAGSISMHLHHHDRSSLSSDYVFRMLRKILSQIGPEKYERTMRVKELTEDFTAHVDKSLTEILSQASLLVEYNGDIANELIRNEEVKSVLSEFFHREEQKAFSNKASEILALIYSYVTAGERMEEAAGMSLISQKLKNQFVDYISHQHVIESNIYLPAQEVAGKPAAGKAVRKDLKELTQLSTREADVLKLVLKGYSNMEIASELFISDHTVKNHMTKILQKLGVTDRSQAIAKVYKLGYSPAEE</sequence>
<dbReference type="InterPro" id="IPR016032">
    <property type="entry name" value="Sig_transdc_resp-reg_C-effctor"/>
</dbReference>
<gene>
    <name evidence="5" type="ORF">ACKA06_05675</name>
</gene>
<evidence type="ECO:0000256" key="2">
    <source>
        <dbReference type="ARBA" id="ARBA00023125"/>
    </source>
</evidence>
<dbReference type="PRINTS" id="PR00038">
    <property type="entry name" value="HTHLUXR"/>
</dbReference>
<dbReference type="Pfam" id="PF00196">
    <property type="entry name" value="GerE"/>
    <property type="match status" value="1"/>
</dbReference>
<keyword evidence="6" id="KW-1185">Reference proteome</keyword>
<keyword evidence="3" id="KW-0804">Transcription</keyword>
<comment type="caution">
    <text evidence="5">The sequence shown here is derived from an EMBL/GenBank/DDBJ whole genome shotgun (WGS) entry which is preliminary data.</text>
</comment>
<dbReference type="Proteomes" id="UP001628668">
    <property type="component" value="Unassembled WGS sequence"/>
</dbReference>
<keyword evidence="2" id="KW-0238">DNA-binding</keyword>
<dbReference type="CDD" id="cd06170">
    <property type="entry name" value="LuxR_C_like"/>
    <property type="match status" value="1"/>
</dbReference>
<organism evidence="5 6">
    <name type="scientific">Rossellomorea oryzaecorticis</name>
    <dbReference type="NCBI Taxonomy" id="1396505"/>
    <lineage>
        <taxon>Bacteria</taxon>
        <taxon>Bacillati</taxon>
        <taxon>Bacillota</taxon>
        <taxon>Bacilli</taxon>
        <taxon>Bacillales</taxon>
        <taxon>Bacillaceae</taxon>
        <taxon>Rossellomorea</taxon>
    </lineage>
</organism>
<dbReference type="InterPro" id="IPR018771">
    <property type="entry name" value="PocR_dom"/>
</dbReference>
<dbReference type="InterPro" id="IPR036388">
    <property type="entry name" value="WH-like_DNA-bd_sf"/>
</dbReference>
<name>A0ABW8VLK8_9BACI</name>
<feature type="domain" description="HTH luxR-type" evidence="4">
    <location>
        <begin position="641"/>
        <end position="706"/>
    </location>
</feature>